<keyword evidence="3" id="KW-0804">Transcription</keyword>
<dbReference type="InterPro" id="IPR001005">
    <property type="entry name" value="SANT/Myb"/>
</dbReference>
<dbReference type="SUPFAM" id="SSF46689">
    <property type="entry name" value="Homeodomain-like"/>
    <property type="match status" value="3"/>
</dbReference>
<feature type="domain" description="Myb-like" evidence="5">
    <location>
        <begin position="115"/>
        <end position="165"/>
    </location>
</feature>
<comment type="caution">
    <text evidence="7">The sequence shown here is derived from an EMBL/GenBank/DDBJ whole genome shotgun (WGS) entry which is preliminary data.</text>
</comment>
<evidence type="ECO:0000256" key="4">
    <source>
        <dbReference type="ARBA" id="ARBA00023242"/>
    </source>
</evidence>
<dbReference type="Pfam" id="PF13921">
    <property type="entry name" value="Myb_DNA-bind_6"/>
    <property type="match status" value="1"/>
</dbReference>
<keyword evidence="2 7" id="KW-0238">DNA-binding</keyword>
<organism evidence="7 8">
    <name type="scientific">Exophiala dermatitidis</name>
    <name type="common">Black yeast-like fungus</name>
    <name type="synonym">Wangiella dermatitidis</name>
    <dbReference type="NCBI Taxonomy" id="5970"/>
    <lineage>
        <taxon>Eukaryota</taxon>
        <taxon>Fungi</taxon>
        <taxon>Dikarya</taxon>
        <taxon>Ascomycota</taxon>
        <taxon>Pezizomycotina</taxon>
        <taxon>Eurotiomycetes</taxon>
        <taxon>Chaetothyriomycetidae</taxon>
        <taxon>Chaetothyriales</taxon>
        <taxon>Herpotrichiellaceae</taxon>
        <taxon>Exophiala</taxon>
    </lineage>
</organism>
<evidence type="ECO:0000256" key="1">
    <source>
        <dbReference type="ARBA" id="ARBA00023015"/>
    </source>
</evidence>
<dbReference type="PANTHER" id="PTHR46621:SF1">
    <property type="entry name" value="SNRNA-ACTIVATING PROTEIN COMPLEX SUBUNIT 4"/>
    <property type="match status" value="1"/>
</dbReference>
<name>A0AAN6EN00_EXODE</name>
<evidence type="ECO:0000259" key="6">
    <source>
        <dbReference type="PROSITE" id="PS51294"/>
    </source>
</evidence>
<dbReference type="GO" id="GO:0000978">
    <property type="term" value="F:RNA polymerase II cis-regulatory region sequence-specific DNA binding"/>
    <property type="evidence" value="ECO:0007669"/>
    <property type="project" value="TreeGrafter"/>
</dbReference>
<dbReference type="CDD" id="cd00167">
    <property type="entry name" value="SANT"/>
    <property type="match status" value="3"/>
</dbReference>
<feature type="domain" description="HTH myb-type" evidence="6">
    <location>
        <begin position="62"/>
        <end position="116"/>
    </location>
</feature>
<dbReference type="InterPro" id="IPR017930">
    <property type="entry name" value="Myb_dom"/>
</dbReference>
<protein>
    <submittedName>
        <fullName evidence="7">Myb-like DNA-binding protein bas1</fullName>
    </submittedName>
</protein>
<evidence type="ECO:0000256" key="3">
    <source>
        <dbReference type="ARBA" id="ARBA00023163"/>
    </source>
</evidence>
<dbReference type="GO" id="GO:0001006">
    <property type="term" value="F:RNA polymerase III type 3 promoter sequence-specific DNA binding"/>
    <property type="evidence" value="ECO:0007669"/>
    <property type="project" value="TreeGrafter"/>
</dbReference>
<evidence type="ECO:0000313" key="7">
    <source>
        <dbReference type="EMBL" id="KAJ8987594.1"/>
    </source>
</evidence>
<dbReference type="GO" id="GO:0042796">
    <property type="term" value="P:snRNA transcription by RNA polymerase III"/>
    <property type="evidence" value="ECO:0007669"/>
    <property type="project" value="TreeGrafter"/>
</dbReference>
<gene>
    <name evidence="7" type="primary">BAS1</name>
    <name evidence="7" type="ORF">HRR80_008229</name>
</gene>
<dbReference type="Proteomes" id="UP001161757">
    <property type="component" value="Unassembled WGS sequence"/>
</dbReference>
<feature type="domain" description="Myb-like" evidence="5">
    <location>
        <begin position="3"/>
        <end position="61"/>
    </location>
</feature>
<keyword evidence="4" id="KW-0539">Nucleus</keyword>
<feature type="domain" description="HTH myb-type" evidence="6">
    <location>
        <begin position="122"/>
        <end position="168"/>
    </location>
</feature>
<dbReference type="Pfam" id="PF00249">
    <property type="entry name" value="Myb_DNA-binding"/>
    <property type="match status" value="1"/>
</dbReference>
<sequence length="358" mass="40405">MSSPTSRRRPWTHTEDELLKSLISIYGHKRGRPSESRWTQISSHLPGRSNGDCRKRWFHSLDPSLRKGRWTKDEDRIILDAYQQLGPSWKQIALLLDGRKDDQVAKRYKDILSPNVRDRLSNWTSAEDKYLADQVTKYGHRWSVISKGLPGRPPLTCRNRWRYLSRSSQSAASQPESEDVEAPIASNIGPVSMTADDFCDLSLSITSPSEMFSASDCGWVVDEQTSYADNDTFNLDFPATVNLELDDLSSQPPGGLLSHEIPRSDMSTDVTDSHFQPSMAFPMETGSSSSLPSSQGHSAIFTGFAHQVPPSQTLNPPTYTGTEQLTLEQSYIDPAVPHVTHLVHHHHHHHYHIYHHKS</sequence>
<dbReference type="GO" id="GO:0019185">
    <property type="term" value="C:snRNA-activating protein complex"/>
    <property type="evidence" value="ECO:0007669"/>
    <property type="project" value="TreeGrafter"/>
</dbReference>
<evidence type="ECO:0000313" key="8">
    <source>
        <dbReference type="Proteomes" id="UP001161757"/>
    </source>
</evidence>
<dbReference type="AlphaFoldDB" id="A0AAN6EN00"/>
<dbReference type="PROSITE" id="PS51294">
    <property type="entry name" value="HTH_MYB"/>
    <property type="match status" value="3"/>
</dbReference>
<evidence type="ECO:0000259" key="5">
    <source>
        <dbReference type="PROSITE" id="PS50090"/>
    </source>
</evidence>
<feature type="domain" description="Myb-like" evidence="5">
    <location>
        <begin position="62"/>
        <end position="112"/>
    </location>
</feature>
<dbReference type="SMART" id="SM00717">
    <property type="entry name" value="SANT"/>
    <property type="match status" value="3"/>
</dbReference>
<dbReference type="PROSITE" id="PS50090">
    <property type="entry name" value="MYB_LIKE"/>
    <property type="match status" value="3"/>
</dbReference>
<dbReference type="GO" id="GO:0042795">
    <property type="term" value="P:snRNA transcription by RNA polymerase II"/>
    <property type="evidence" value="ECO:0007669"/>
    <property type="project" value="TreeGrafter"/>
</dbReference>
<evidence type="ECO:0000256" key="2">
    <source>
        <dbReference type="ARBA" id="ARBA00023125"/>
    </source>
</evidence>
<reference evidence="7" key="1">
    <citation type="submission" date="2023-01" db="EMBL/GenBank/DDBJ databases">
        <title>Exophiala dermititidis isolated from Cystic Fibrosis Patient.</title>
        <authorList>
            <person name="Kurbessoian T."/>
            <person name="Crocker A."/>
            <person name="Murante D."/>
            <person name="Hogan D.A."/>
            <person name="Stajich J.E."/>
        </authorList>
    </citation>
    <scope>NUCLEOTIDE SEQUENCE</scope>
    <source>
        <strain evidence="7">Ex8</strain>
    </source>
</reference>
<dbReference type="Gene3D" id="1.10.10.60">
    <property type="entry name" value="Homeodomain-like"/>
    <property type="match status" value="3"/>
</dbReference>
<feature type="domain" description="HTH myb-type" evidence="6">
    <location>
        <begin position="3"/>
        <end position="57"/>
    </location>
</feature>
<accession>A0AAN6EN00</accession>
<dbReference type="EMBL" id="JAJGCB010000023">
    <property type="protein sequence ID" value="KAJ8987594.1"/>
    <property type="molecule type" value="Genomic_DNA"/>
</dbReference>
<dbReference type="PANTHER" id="PTHR46621">
    <property type="entry name" value="SNRNA-ACTIVATING PROTEIN COMPLEX SUBUNIT 4"/>
    <property type="match status" value="1"/>
</dbReference>
<dbReference type="InterPro" id="IPR009057">
    <property type="entry name" value="Homeodomain-like_sf"/>
</dbReference>
<keyword evidence="1" id="KW-0805">Transcription regulation</keyword>
<proteinExistence type="predicted"/>
<dbReference type="InterPro" id="IPR051575">
    <property type="entry name" value="Myb-like_DNA-bd"/>
</dbReference>